<dbReference type="Pfam" id="PF24698">
    <property type="entry name" value="DUF7662"/>
    <property type="match status" value="1"/>
</dbReference>
<comment type="caution">
    <text evidence="3">The sequence shown here is derived from an EMBL/GenBank/DDBJ whole genome shotgun (WGS) entry which is preliminary data.</text>
</comment>
<reference evidence="3 4" key="1">
    <citation type="submission" date="2020-08" db="EMBL/GenBank/DDBJ databases">
        <title>Genomic Encyclopedia of Type Strains, Phase IV (KMG-IV): sequencing the most valuable type-strain genomes for metagenomic binning, comparative biology and taxonomic classification.</title>
        <authorList>
            <person name="Goeker M."/>
        </authorList>
    </citation>
    <scope>NUCLEOTIDE SEQUENCE [LARGE SCALE GENOMIC DNA]</scope>
    <source>
        <strain evidence="3 4">DSM 21793</strain>
    </source>
</reference>
<evidence type="ECO:0000259" key="2">
    <source>
        <dbReference type="Pfam" id="PF24698"/>
    </source>
</evidence>
<dbReference type="EMBL" id="JACIDK010000001">
    <property type="protein sequence ID" value="MBB3889407.1"/>
    <property type="molecule type" value="Genomic_DNA"/>
</dbReference>
<gene>
    <name evidence="3" type="ORF">GGQ61_000104</name>
</gene>
<dbReference type="InterPro" id="IPR056079">
    <property type="entry name" value="DUF7662"/>
</dbReference>
<proteinExistence type="predicted"/>
<feature type="transmembrane region" description="Helical" evidence="1">
    <location>
        <begin position="102"/>
        <end position="126"/>
    </location>
</feature>
<keyword evidence="1" id="KW-0472">Membrane</keyword>
<keyword evidence="4" id="KW-1185">Reference proteome</keyword>
<evidence type="ECO:0000313" key="4">
    <source>
        <dbReference type="Proteomes" id="UP000530564"/>
    </source>
</evidence>
<keyword evidence="1" id="KW-1133">Transmembrane helix</keyword>
<organism evidence="3 4">
    <name type="scientific">Phenylobacterium haematophilum</name>
    <dbReference type="NCBI Taxonomy" id="98513"/>
    <lineage>
        <taxon>Bacteria</taxon>
        <taxon>Pseudomonadati</taxon>
        <taxon>Pseudomonadota</taxon>
        <taxon>Alphaproteobacteria</taxon>
        <taxon>Caulobacterales</taxon>
        <taxon>Caulobacteraceae</taxon>
        <taxon>Phenylobacterium</taxon>
    </lineage>
</organism>
<dbReference type="AlphaFoldDB" id="A0A839ZW43"/>
<keyword evidence="1" id="KW-0812">Transmembrane</keyword>
<dbReference type="Proteomes" id="UP000530564">
    <property type="component" value="Unassembled WGS sequence"/>
</dbReference>
<sequence>MSKYSPLSDFLAQRAEDDWRASFAEVEMVLGASLPKAAKQPAWWIGSDKPHQKAWLDHGWRVSAVGEGMVSLKRTVAHEVQPPALKAAAENASTQAHVRQTAGIAAIVGGAIAVVAGLGVLSAKLWKARART</sequence>
<feature type="domain" description="DUF7662" evidence="2">
    <location>
        <begin position="4"/>
        <end position="68"/>
    </location>
</feature>
<protein>
    <recommendedName>
        <fullName evidence="2">DUF7662 domain-containing protein</fullName>
    </recommendedName>
</protein>
<name>A0A839ZW43_9CAUL</name>
<accession>A0A839ZW43</accession>
<dbReference type="RefSeq" id="WP_183769420.1">
    <property type="nucleotide sequence ID" value="NZ_JACIDK010000001.1"/>
</dbReference>
<evidence type="ECO:0000313" key="3">
    <source>
        <dbReference type="EMBL" id="MBB3889407.1"/>
    </source>
</evidence>
<evidence type="ECO:0000256" key="1">
    <source>
        <dbReference type="SAM" id="Phobius"/>
    </source>
</evidence>